<dbReference type="GO" id="GO:0016787">
    <property type="term" value="F:hydrolase activity"/>
    <property type="evidence" value="ECO:0007669"/>
    <property type="project" value="UniProtKB-KW"/>
</dbReference>
<evidence type="ECO:0000256" key="4">
    <source>
        <dbReference type="ARBA" id="ARBA00022759"/>
    </source>
</evidence>
<dbReference type="GO" id="GO:0004519">
    <property type="term" value="F:endonuclease activity"/>
    <property type="evidence" value="ECO:0007669"/>
    <property type="project" value="UniProtKB-KW"/>
</dbReference>
<dbReference type="STRING" id="400682.A0A1X7V8J4"/>
<proteinExistence type="predicted"/>
<keyword evidence="4" id="KW-0255">Endonuclease</keyword>
<dbReference type="InterPro" id="IPR043502">
    <property type="entry name" value="DNA/RNA_pol_sf"/>
</dbReference>
<accession>A0A1X7V8J4</accession>
<dbReference type="InterPro" id="IPR041373">
    <property type="entry name" value="RT_RNaseH"/>
</dbReference>
<dbReference type="AlphaFoldDB" id="A0A1X7V8J4"/>
<keyword evidence="3" id="KW-0540">Nuclease</keyword>
<dbReference type="InterPro" id="IPR050951">
    <property type="entry name" value="Retrovirus_Pol_polyprotein"/>
</dbReference>
<feature type="domain" description="Reverse transcriptase RNase H-like" evidence="7">
    <location>
        <begin position="3"/>
        <end position="61"/>
    </location>
</feature>
<evidence type="ECO:0000313" key="8">
    <source>
        <dbReference type="EnsemblMetazoa" id="Aqu2.1.36331_001"/>
    </source>
</evidence>
<organism evidence="8">
    <name type="scientific">Amphimedon queenslandica</name>
    <name type="common">Sponge</name>
    <dbReference type="NCBI Taxonomy" id="400682"/>
    <lineage>
        <taxon>Eukaryota</taxon>
        <taxon>Metazoa</taxon>
        <taxon>Porifera</taxon>
        <taxon>Demospongiae</taxon>
        <taxon>Heteroscleromorpha</taxon>
        <taxon>Haplosclerida</taxon>
        <taxon>Niphatidae</taxon>
        <taxon>Amphimedon</taxon>
    </lineage>
</organism>
<evidence type="ECO:0000256" key="5">
    <source>
        <dbReference type="ARBA" id="ARBA00022801"/>
    </source>
</evidence>
<reference evidence="8" key="1">
    <citation type="submission" date="2017-05" db="UniProtKB">
        <authorList>
            <consortium name="EnsemblMetazoa"/>
        </authorList>
    </citation>
    <scope>IDENTIFICATION</scope>
</reference>
<dbReference type="EnsemblMetazoa" id="Aqu2.1.36331_001">
    <property type="protein sequence ID" value="Aqu2.1.36331_001"/>
    <property type="gene ID" value="Aqu2.1.36331"/>
</dbReference>
<keyword evidence="6" id="KW-0695">RNA-directed DNA polymerase</keyword>
<protein>
    <recommendedName>
        <fullName evidence="7">Reverse transcriptase RNase H-like domain-containing protein</fullName>
    </recommendedName>
</protein>
<keyword evidence="2" id="KW-0548">Nucleotidyltransferase</keyword>
<keyword evidence="1" id="KW-0808">Transferase</keyword>
<dbReference type="SUPFAM" id="SSF56672">
    <property type="entry name" value="DNA/RNA polymerases"/>
    <property type="match status" value="1"/>
</dbReference>
<dbReference type="PANTHER" id="PTHR37984:SF5">
    <property type="entry name" value="PROTEIN NYNRIN-LIKE"/>
    <property type="match status" value="1"/>
</dbReference>
<evidence type="ECO:0000259" key="7">
    <source>
        <dbReference type="Pfam" id="PF17917"/>
    </source>
</evidence>
<evidence type="ECO:0000256" key="6">
    <source>
        <dbReference type="ARBA" id="ARBA00022918"/>
    </source>
</evidence>
<dbReference type="GO" id="GO:0003964">
    <property type="term" value="F:RNA-directed DNA polymerase activity"/>
    <property type="evidence" value="ECO:0007669"/>
    <property type="project" value="UniProtKB-KW"/>
</dbReference>
<dbReference type="InParanoid" id="A0A1X7V8J4"/>
<evidence type="ECO:0000256" key="3">
    <source>
        <dbReference type="ARBA" id="ARBA00022722"/>
    </source>
</evidence>
<dbReference type="PANTHER" id="PTHR37984">
    <property type="entry name" value="PROTEIN CBG26694"/>
    <property type="match status" value="1"/>
</dbReference>
<dbReference type="Pfam" id="PF17917">
    <property type="entry name" value="RT_RNaseH"/>
    <property type="match status" value="1"/>
</dbReference>
<keyword evidence="5" id="KW-0378">Hydrolase</keyword>
<evidence type="ECO:0000256" key="2">
    <source>
        <dbReference type="ARBA" id="ARBA00022695"/>
    </source>
</evidence>
<name>A0A1X7V8J4_AMPQE</name>
<evidence type="ECO:0000256" key="1">
    <source>
        <dbReference type="ARBA" id="ARBA00022679"/>
    </source>
</evidence>
<sequence length="61" mass="7130">MDDRSEMPIAFASRTLVPAEKRYSQPETVALAIIFSVEKLRDNNYGHYLTLYLDHKPLQYL</sequence>